<reference evidence="5" key="1">
    <citation type="submission" date="2025-04" db="UniProtKB">
        <authorList>
            <consortium name="RefSeq"/>
        </authorList>
    </citation>
    <scope>IDENTIFICATION</scope>
    <source>
        <tissue evidence="5">Whole insect</tissue>
    </source>
</reference>
<keyword evidence="1" id="KW-0175">Coiled coil</keyword>
<dbReference type="SUPFAM" id="SSF52540">
    <property type="entry name" value="P-loop containing nucleoside triphosphate hydrolases"/>
    <property type="match status" value="1"/>
</dbReference>
<keyword evidence="4" id="KW-1185">Reference proteome</keyword>
<dbReference type="InterPro" id="IPR049945">
    <property type="entry name" value="AAA_22"/>
</dbReference>
<proteinExistence type="predicted"/>
<dbReference type="RefSeq" id="XP_028146814.1">
    <property type="nucleotide sequence ID" value="XM_028291013.1"/>
</dbReference>
<organism evidence="5">
    <name type="scientific">Diabrotica virgifera virgifera</name>
    <name type="common">western corn rootworm</name>
    <dbReference type="NCBI Taxonomy" id="50390"/>
    <lineage>
        <taxon>Eukaryota</taxon>
        <taxon>Metazoa</taxon>
        <taxon>Ecdysozoa</taxon>
        <taxon>Arthropoda</taxon>
        <taxon>Hexapoda</taxon>
        <taxon>Insecta</taxon>
        <taxon>Pterygota</taxon>
        <taxon>Neoptera</taxon>
        <taxon>Endopterygota</taxon>
        <taxon>Coleoptera</taxon>
        <taxon>Polyphaga</taxon>
        <taxon>Cucujiformia</taxon>
        <taxon>Chrysomeloidea</taxon>
        <taxon>Chrysomelidae</taxon>
        <taxon>Galerucinae</taxon>
        <taxon>Diabroticina</taxon>
        <taxon>Diabroticites</taxon>
        <taxon>Diabrotica</taxon>
    </lineage>
</organism>
<name>A0A6P7GBZ9_DIAVI</name>
<evidence type="ECO:0000313" key="3">
    <source>
        <dbReference type="EnsemblMetazoa" id="XP_050510071.1"/>
    </source>
</evidence>
<evidence type="ECO:0000313" key="5">
    <source>
        <dbReference type="RefSeq" id="XP_028146814.1"/>
    </source>
</evidence>
<dbReference type="InterPro" id="IPR007111">
    <property type="entry name" value="NACHT_NTPase"/>
</dbReference>
<dbReference type="AlphaFoldDB" id="A0A6P7GBZ9"/>
<dbReference type="InParanoid" id="A0A6P7GBZ9"/>
<dbReference type="OrthoDB" id="6746156at2759"/>
<gene>
    <name evidence="5" type="primary">LOC114340283</name>
</gene>
<dbReference type="PANTHER" id="PTHR46844">
    <property type="entry name" value="SLR5058 PROTEIN"/>
    <property type="match status" value="1"/>
</dbReference>
<evidence type="ECO:0000256" key="1">
    <source>
        <dbReference type="SAM" id="Coils"/>
    </source>
</evidence>
<dbReference type="InterPro" id="IPR027417">
    <property type="entry name" value="P-loop_NTPase"/>
</dbReference>
<dbReference type="Proteomes" id="UP001652700">
    <property type="component" value="Unplaced"/>
</dbReference>
<dbReference type="PANTHER" id="PTHR46844:SF1">
    <property type="entry name" value="SLR5058 PROTEIN"/>
    <property type="match status" value="1"/>
</dbReference>
<dbReference type="PROSITE" id="PS50837">
    <property type="entry name" value="NACHT"/>
    <property type="match status" value="1"/>
</dbReference>
<dbReference type="Gene3D" id="3.40.50.300">
    <property type="entry name" value="P-loop containing nucleotide triphosphate hydrolases"/>
    <property type="match status" value="1"/>
</dbReference>
<dbReference type="GO" id="GO:0016887">
    <property type="term" value="F:ATP hydrolysis activity"/>
    <property type="evidence" value="ECO:0007669"/>
    <property type="project" value="InterPro"/>
</dbReference>
<reference evidence="3" key="2">
    <citation type="submission" date="2025-05" db="UniProtKB">
        <authorList>
            <consortium name="EnsemblMetazoa"/>
        </authorList>
    </citation>
    <scope>IDENTIFICATION</scope>
</reference>
<dbReference type="Pfam" id="PF13401">
    <property type="entry name" value="AAA_22"/>
    <property type="match status" value="1"/>
</dbReference>
<dbReference type="EnsemblMetazoa" id="XM_050654114.1">
    <property type="protein sequence ID" value="XP_050510071.1"/>
    <property type="gene ID" value="LOC126886943"/>
</dbReference>
<evidence type="ECO:0000259" key="2">
    <source>
        <dbReference type="PROSITE" id="PS50837"/>
    </source>
</evidence>
<feature type="domain" description="NACHT" evidence="2">
    <location>
        <begin position="509"/>
        <end position="604"/>
    </location>
</feature>
<protein>
    <submittedName>
        <fullName evidence="5">Uncharacterized protein LOC114340283</fullName>
    </submittedName>
</protein>
<feature type="coiled-coil region" evidence="1">
    <location>
        <begin position="145"/>
        <end position="172"/>
    </location>
</feature>
<accession>A0A6P7GBZ9</accession>
<sequence>MDPKKARRPEEGIAYQMLLQALFALSGIKNFSNWTISNEVTSAGKFDDLVFESDEKCMLLQAKVKSGMTYTKDFMAVSPIKKICEFSIAMYLLSYITFKKSFKITRNSLILCTAATLKVADIMDELPANEYLQQIFGNKILMYKIKNEEEMVEKLLDTVEQFKNNIDDKDSNEEKKQWKRLVIDREDIKSFISSFVVVNIKLKKIKSLIKSKLSELKYEFPISSYEYVKDHVEEWSNLSLNNFVPMTKDYLMFILYGEYNRNFLQKLVNTKIYFKESYQFNSGNIICVQAHDNIAIYLLKILRSIQKSEASSSPIEENTLCLMQEMVNTVHTMKYTMEYKVISDMINTFRCNKIKYLVVSFLSLNEDQALELYKKIYMITREDPSKKVFIIIKENDLQKRETLVKIINDKIYFNSLETDTQQYILSKKISFQGELVTLMNLINNIKNINSDEIEIDECLTKIIFNEDNYSIGSNLQTQSKPEQFYFERSLKANSEVFPETKFFEKINKNILVVTGPPGEGKTTLLKQIVSLKKAKDKIDSKLTWIINVDLKKSKQFFRNAIGKTLSDLLCHNENITPASSYLAQFERKLIESMNKILIIDGLDENCLEDIEKIRNLFVDQNSLQDLNISLVIIGARDYDFILKKLRILDGCELVRFSPFSPRDQSSFLKGYLNKLIPANTEHDIFEKVTNFAPAFKDICSTPLSLQMVSKIIKNKISKGDSIESSLKVFYNVSNLYHFYSYYLGVRKDEFAQDDDIYRLAFDRYIYSLRKLAASNLFSDHLLSLLNVDASFEIGKDALNVGVLKEAHEGYEFVHKTFEEYFAAELIWDCLNKKKLSYEVLLEILNTVFLNNQYVGVSDFFEKILEINQDKDIVSRISMEYNLALTKVNWRRDISLLCFREYICIIKLVFSNYTFFADVLNIESMSGEAPLHISCLYPSLDKYIVKEGLDVNKADENSLTYITCT</sequence>
<evidence type="ECO:0000313" key="4">
    <source>
        <dbReference type="Proteomes" id="UP001652700"/>
    </source>
</evidence>